<sequence length="273" mass="28823">MTTRENGPRDREQVTVPAEIVRAACTRWPDRGPAWATSVNDGLDELCRRYQVQTVKVMDARYGFVVSVRAAGDRLLVLKSTPDPAGALQASAAEQLAELGIGPTVHEVVESDVGTWTVMDQVQPGTRAAGSSSLEELASLLRPLVAASPPARALPPISEWLRQRLRNGGLTDLPPGVAPASSDERARALSTLDDLVADEARSLCHGDPSGGNVLRGSRGLQLVDPRGVSGDVEYDAAVLALKTGQQVAALARQTGIDVARVKAWGSVAIAARV</sequence>
<protein>
    <submittedName>
        <fullName evidence="1">Phosphotransferase</fullName>
    </submittedName>
</protein>
<keyword evidence="2" id="KW-1185">Reference proteome</keyword>
<dbReference type="EMBL" id="JAAXLS010000031">
    <property type="protein sequence ID" value="NKQ57120.1"/>
    <property type="molecule type" value="Genomic_DNA"/>
</dbReference>
<proteinExistence type="predicted"/>
<dbReference type="Proteomes" id="UP000715441">
    <property type="component" value="Unassembled WGS sequence"/>
</dbReference>
<evidence type="ECO:0000313" key="2">
    <source>
        <dbReference type="Proteomes" id="UP000715441"/>
    </source>
</evidence>
<evidence type="ECO:0000313" key="1">
    <source>
        <dbReference type="EMBL" id="NKQ57120.1"/>
    </source>
</evidence>
<comment type="caution">
    <text evidence="1">The sequence shown here is derived from an EMBL/GenBank/DDBJ whole genome shotgun (WGS) entry which is preliminary data.</text>
</comment>
<accession>A0ABX1JBE9</accession>
<dbReference type="InterPro" id="IPR006748">
    <property type="entry name" value="NH2Glyco/OHUrea_AB-resist_kin"/>
</dbReference>
<dbReference type="SUPFAM" id="SSF56112">
    <property type="entry name" value="Protein kinase-like (PK-like)"/>
    <property type="match status" value="1"/>
</dbReference>
<organism evidence="1 2">
    <name type="scientific">Amycolatopsis acididurans</name>
    <dbReference type="NCBI Taxonomy" id="2724524"/>
    <lineage>
        <taxon>Bacteria</taxon>
        <taxon>Bacillati</taxon>
        <taxon>Actinomycetota</taxon>
        <taxon>Actinomycetes</taxon>
        <taxon>Pseudonocardiales</taxon>
        <taxon>Pseudonocardiaceae</taxon>
        <taxon>Amycolatopsis</taxon>
    </lineage>
</organism>
<name>A0ABX1JBE9_9PSEU</name>
<dbReference type="Gene3D" id="1.10.510.10">
    <property type="entry name" value="Transferase(Phosphotransferase) domain 1"/>
    <property type="match status" value="1"/>
</dbReference>
<dbReference type="RefSeq" id="WP_168520143.1">
    <property type="nucleotide sequence ID" value="NZ_JAAXLS010000031.1"/>
</dbReference>
<gene>
    <name evidence="1" type="ORF">HFP15_30045</name>
</gene>
<dbReference type="Pfam" id="PF04655">
    <property type="entry name" value="APH_6_hur"/>
    <property type="match status" value="1"/>
</dbReference>
<dbReference type="InterPro" id="IPR011009">
    <property type="entry name" value="Kinase-like_dom_sf"/>
</dbReference>
<reference evidence="1 2" key="1">
    <citation type="submission" date="2020-04" db="EMBL/GenBank/DDBJ databases">
        <title>Novel species.</title>
        <authorList>
            <person name="Teo W.F.A."/>
            <person name="Lipun K."/>
            <person name="Srisuk N."/>
            <person name="Duangmal K."/>
        </authorList>
    </citation>
    <scope>NUCLEOTIDE SEQUENCE [LARGE SCALE GENOMIC DNA]</scope>
    <source>
        <strain evidence="1 2">K13G38</strain>
    </source>
</reference>